<feature type="transmembrane region" description="Helical" evidence="12">
    <location>
        <begin position="95"/>
        <end position="114"/>
    </location>
</feature>
<evidence type="ECO:0000256" key="3">
    <source>
        <dbReference type="ARBA" id="ARBA00022448"/>
    </source>
</evidence>
<comment type="subcellular location">
    <subcellularLocation>
        <location evidence="1">Membrane</location>
        <topology evidence="1">Multi-pass membrane protein</topology>
    </subcellularLocation>
</comment>
<dbReference type="PANTHER" id="PTHR11003:SF326">
    <property type="entry name" value="ACID-SENSITIVE TWO PORE DOMAIN K+ CHANNEL DTASK-6"/>
    <property type="match status" value="1"/>
</dbReference>
<dbReference type="InterPro" id="IPR003092">
    <property type="entry name" value="2pore_dom_K_chnl_TASK"/>
</dbReference>
<gene>
    <name evidence="14" type="ORF">MNOR_LOCUS6596</name>
</gene>
<evidence type="ECO:0000256" key="1">
    <source>
        <dbReference type="ARBA" id="ARBA00004141"/>
    </source>
</evidence>
<accession>A0AAV2Q2J1</accession>
<evidence type="ECO:0000313" key="14">
    <source>
        <dbReference type="EMBL" id="CAL4067542.1"/>
    </source>
</evidence>
<keyword evidence="3" id="KW-0813">Transport</keyword>
<keyword evidence="4" id="KW-0633">Potassium transport</keyword>
<dbReference type="Pfam" id="PF07885">
    <property type="entry name" value="Ion_trans_2"/>
    <property type="match status" value="2"/>
</dbReference>
<keyword evidence="10 12" id="KW-0472">Membrane</keyword>
<evidence type="ECO:0000256" key="8">
    <source>
        <dbReference type="ARBA" id="ARBA00022989"/>
    </source>
</evidence>
<name>A0AAV2Q2J1_MEGNR</name>
<evidence type="ECO:0000256" key="11">
    <source>
        <dbReference type="ARBA" id="ARBA00023303"/>
    </source>
</evidence>
<keyword evidence="11" id="KW-0407">Ion channel</keyword>
<keyword evidence="9" id="KW-0406">Ion transport</keyword>
<dbReference type="InterPro" id="IPR003280">
    <property type="entry name" value="2pore_dom_K_chnl"/>
</dbReference>
<keyword evidence="15" id="KW-1185">Reference proteome</keyword>
<dbReference type="EMBL" id="CAXKWB010002746">
    <property type="protein sequence ID" value="CAL4067542.1"/>
    <property type="molecule type" value="Genomic_DNA"/>
</dbReference>
<proteinExistence type="inferred from homology"/>
<keyword evidence="7" id="KW-0630">Potassium</keyword>
<dbReference type="GO" id="GO:0022841">
    <property type="term" value="F:potassium ion leak channel activity"/>
    <property type="evidence" value="ECO:0007669"/>
    <property type="project" value="TreeGrafter"/>
</dbReference>
<dbReference type="Proteomes" id="UP001497623">
    <property type="component" value="Unassembled WGS sequence"/>
</dbReference>
<dbReference type="GO" id="GO:0030322">
    <property type="term" value="P:stabilization of membrane potential"/>
    <property type="evidence" value="ECO:0007669"/>
    <property type="project" value="TreeGrafter"/>
</dbReference>
<dbReference type="InterPro" id="IPR013099">
    <property type="entry name" value="K_chnl_dom"/>
</dbReference>
<comment type="caution">
    <text evidence="14">The sequence shown here is derived from an EMBL/GenBank/DDBJ whole genome shotgun (WGS) entry which is preliminary data.</text>
</comment>
<dbReference type="AlphaFoldDB" id="A0AAV2Q2J1"/>
<dbReference type="PANTHER" id="PTHR11003">
    <property type="entry name" value="POTASSIUM CHANNEL, SUBFAMILY K"/>
    <property type="match status" value="1"/>
</dbReference>
<feature type="transmembrane region" description="Helical" evidence="12">
    <location>
        <begin position="126"/>
        <end position="153"/>
    </location>
</feature>
<feature type="domain" description="Potassium channel" evidence="13">
    <location>
        <begin position="1"/>
        <end position="38"/>
    </location>
</feature>
<dbReference type="Gene3D" id="1.10.287.70">
    <property type="match status" value="1"/>
</dbReference>
<feature type="transmembrane region" description="Helical" evidence="12">
    <location>
        <begin position="14"/>
        <end position="34"/>
    </location>
</feature>
<keyword evidence="8 12" id="KW-1133">Transmembrane helix</keyword>
<evidence type="ECO:0000256" key="10">
    <source>
        <dbReference type="ARBA" id="ARBA00023136"/>
    </source>
</evidence>
<keyword evidence="6" id="KW-0631">Potassium channel</keyword>
<evidence type="ECO:0000313" key="15">
    <source>
        <dbReference type="Proteomes" id="UP001497623"/>
    </source>
</evidence>
<evidence type="ECO:0000256" key="12">
    <source>
        <dbReference type="SAM" id="Phobius"/>
    </source>
</evidence>
<protein>
    <recommendedName>
        <fullName evidence="13">Potassium channel domain-containing protein</fullName>
    </recommendedName>
</protein>
<dbReference type="GO" id="GO:0015271">
    <property type="term" value="F:outward rectifier potassium channel activity"/>
    <property type="evidence" value="ECO:0007669"/>
    <property type="project" value="TreeGrafter"/>
</dbReference>
<evidence type="ECO:0000256" key="6">
    <source>
        <dbReference type="ARBA" id="ARBA00022826"/>
    </source>
</evidence>
<evidence type="ECO:0000256" key="4">
    <source>
        <dbReference type="ARBA" id="ARBA00022538"/>
    </source>
</evidence>
<feature type="transmembrane region" description="Helical" evidence="12">
    <location>
        <begin position="63"/>
        <end position="83"/>
    </location>
</feature>
<dbReference type="SUPFAM" id="SSF81324">
    <property type="entry name" value="Voltage-gated potassium channels"/>
    <property type="match status" value="1"/>
</dbReference>
<evidence type="ECO:0000256" key="7">
    <source>
        <dbReference type="ARBA" id="ARBA00022958"/>
    </source>
</evidence>
<evidence type="ECO:0000256" key="9">
    <source>
        <dbReference type="ARBA" id="ARBA00023065"/>
    </source>
</evidence>
<evidence type="ECO:0000259" key="13">
    <source>
        <dbReference type="Pfam" id="PF07885"/>
    </source>
</evidence>
<keyword evidence="5 12" id="KW-0812">Transmembrane</keyword>
<reference evidence="14 15" key="1">
    <citation type="submission" date="2024-05" db="EMBL/GenBank/DDBJ databases">
        <authorList>
            <person name="Wallberg A."/>
        </authorList>
    </citation>
    <scope>NUCLEOTIDE SEQUENCE [LARGE SCALE GENOMIC DNA]</scope>
</reference>
<organism evidence="14 15">
    <name type="scientific">Meganyctiphanes norvegica</name>
    <name type="common">Northern krill</name>
    <name type="synonym">Thysanopoda norvegica</name>
    <dbReference type="NCBI Taxonomy" id="48144"/>
    <lineage>
        <taxon>Eukaryota</taxon>
        <taxon>Metazoa</taxon>
        <taxon>Ecdysozoa</taxon>
        <taxon>Arthropoda</taxon>
        <taxon>Crustacea</taxon>
        <taxon>Multicrustacea</taxon>
        <taxon>Malacostraca</taxon>
        <taxon>Eumalacostraca</taxon>
        <taxon>Eucarida</taxon>
        <taxon>Euphausiacea</taxon>
        <taxon>Euphausiidae</taxon>
        <taxon>Meganyctiphanes</taxon>
    </lineage>
</organism>
<feature type="non-terminal residue" evidence="14">
    <location>
        <position position="1"/>
    </location>
</feature>
<dbReference type="GO" id="GO:0005886">
    <property type="term" value="C:plasma membrane"/>
    <property type="evidence" value="ECO:0007669"/>
    <property type="project" value="TreeGrafter"/>
</dbReference>
<feature type="domain" description="Potassium channel" evidence="13">
    <location>
        <begin position="75"/>
        <end position="149"/>
    </location>
</feature>
<evidence type="ECO:0000256" key="2">
    <source>
        <dbReference type="ARBA" id="ARBA00006666"/>
    </source>
</evidence>
<comment type="similarity">
    <text evidence="2">Belongs to the two pore domain potassium channel (TC 1.A.1.8) family.</text>
</comment>
<sequence>GYGHSTPNTVAGKIFTIFYAMIGIPLCIVLFHSIGERLNKVSSIVIRKIKKLLRFHDTDATEINLIMVVTMLSGITITAGAAAFSHYEGWSYFDSMYYCVITLTTIGFGDMVALQKEQALETKPEYVVFTLVFILFGMAIVAASLNLFVLRFLTMNNEDEKRDEAEAKYAAAVAVRVEGDVITANGSILSGQCPQEAANSLTDIASVCSCTCVSCAPPCPTFKLPKQIRNTYSLRKRPATLSRFLAGQRDEHQNSQYLQQHHQMHAMTTTETQEELCSSSSEYELEPTPAHYVKRNSV</sequence>
<dbReference type="PRINTS" id="PR01095">
    <property type="entry name" value="TASKCHANNEL"/>
</dbReference>
<evidence type="ECO:0000256" key="5">
    <source>
        <dbReference type="ARBA" id="ARBA00022692"/>
    </source>
</evidence>